<gene>
    <name evidence="1" type="ORF">HPB47_024307</name>
</gene>
<protein>
    <submittedName>
        <fullName evidence="1">Uncharacterized protein</fullName>
    </submittedName>
</protein>
<organism evidence="1 2">
    <name type="scientific">Ixodes persulcatus</name>
    <name type="common">Taiga tick</name>
    <dbReference type="NCBI Taxonomy" id="34615"/>
    <lineage>
        <taxon>Eukaryota</taxon>
        <taxon>Metazoa</taxon>
        <taxon>Ecdysozoa</taxon>
        <taxon>Arthropoda</taxon>
        <taxon>Chelicerata</taxon>
        <taxon>Arachnida</taxon>
        <taxon>Acari</taxon>
        <taxon>Parasitiformes</taxon>
        <taxon>Ixodida</taxon>
        <taxon>Ixodoidea</taxon>
        <taxon>Ixodidae</taxon>
        <taxon>Ixodinae</taxon>
        <taxon>Ixodes</taxon>
    </lineage>
</organism>
<name>A0AC60Q573_IXOPE</name>
<sequence length="448" mass="51383">MMEPMDPTHPRRRPYVLPLRQRRPLAQAVRRSVGRRWLVGLVSLRLSVAGTNWRRNVVQPPRVIPASSPEQHPMEVPSEQSYSAETWVPSISRQDPGGRKENKATFVASRRGSPKLCFEGYMYTKHRNNDEKTAWRCEKFEEGCRGRAVTAGETTTVTQGHTCHLPTPENAAAARLQDKIKTAAKRSHDTRRNVVAACLQGARPATITKLPKLSSQERKVNRVRREAHGAAQVPHRIEDIIVPEHLRMTRTASPEVFLAGDTGCIDSERIMIFDCNTDLCRLNTCETWLCDGTFKVAPEMFYQLWVVHGLYKGRVLPLVYCLLPNKREATYKRATRMLLEAIDDATSSPRQVHTVVMDFEKAEENSFRECIPDDEVHGCLFHFAQSIWRRIQELGMHTRFVVDSSYHLILKKFIALCFCNVFDVCDKYRMLARQLLDLFGRTEQHQES</sequence>
<reference evidence="1 2" key="1">
    <citation type="journal article" date="2020" name="Cell">
        <title>Large-Scale Comparative Analyses of Tick Genomes Elucidate Their Genetic Diversity and Vector Capacities.</title>
        <authorList>
            <consortium name="Tick Genome and Microbiome Consortium (TIGMIC)"/>
            <person name="Jia N."/>
            <person name="Wang J."/>
            <person name="Shi W."/>
            <person name="Du L."/>
            <person name="Sun Y."/>
            <person name="Zhan W."/>
            <person name="Jiang J.F."/>
            <person name="Wang Q."/>
            <person name="Zhang B."/>
            <person name="Ji P."/>
            <person name="Bell-Sakyi L."/>
            <person name="Cui X.M."/>
            <person name="Yuan T.T."/>
            <person name="Jiang B.G."/>
            <person name="Yang W.F."/>
            <person name="Lam T.T."/>
            <person name="Chang Q.C."/>
            <person name="Ding S.J."/>
            <person name="Wang X.J."/>
            <person name="Zhu J.G."/>
            <person name="Ruan X.D."/>
            <person name="Zhao L."/>
            <person name="Wei J.T."/>
            <person name="Ye R.Z."/>
            <person name="Que T.C."/>
            <person name="Du C.H."/>
            <person name="Zhou Y.H."/>
            <person name="Cheng J.X."/>
            <person name="Dai P.F."/>
            <person name="Guo W.B."/>
            <person name="Han X.H."/>
            <person name="Huang E.J."/>
            <person name="Li L.F."/>
            <person name="Wei W."/>
            <person name="Gao Y.C."/>
            <person name="Liu J.Z."/>
            <person name="Shao H.Z."/>
            <person name="Wang X."/>
            <person name="Wang C.C."/>
            <person name="Yang T.C."/>
            <person name="Huo Q.B."/>
            <person name="Li W."/>
            <person name="Chen H.Y."/>
            <person name="Chen S.E."/>
            <person name="Zhou L.G."/>
            <person name="Ni X.B."/>
            <person name="Tian J.H."/>
            <person name="Sheng Y."/>
            <person name="Liu T."/>
            <person name="Pan Y.S."/>
            <person name="Xia L.Y."/>
            <person name="Li J."/>
            <person name="Zhao F."/>
            <person name="Cao W.C."/>
        </authorList>
    </citation>
    <scope>NUCLEOTIDE SEQUENCE [LARGE SCALE GENOMIC DNA]</scope>
    <source>
        <strain evidence="1">Iper-2018</strain>
    </source>
</reference>
<keyword evidence="2" id="KW-1185">Reference proteome</keyword>
<dbReference type="EMBL" id="JABSTQ010009491">
    <property type="protein sequence ID" value="KAG0428716.1"/>
    <property type="molecule type" value="Genomic_DNA"/>
</dbReference>
<evidence type="ECO:0000313" key="1">
    <source>
        <dbReference type="EMBL" id="KAG0428716.1"/>
    </source>
</evidence>
<comment type="caution">
    <text evidence="1">The sequence shown here is derived from an EMBL/GenBank/DDBJ whole genome shotgun (WGS) entry which is preliminary data.</text>
</comment>
<dbReference type="Proteomes" id="UP000805193">
    <property type="component" value="Unassembled WGS sequence"/>
</dbReference>
<proteinExistence type="predicted"/>
<evidence type="ECO:0000313" key="2">
    <source>
        <dbReference type="Proteomes" id="UP000805193"/>
    </source>
</evidence>
<accession>A0AC60Q573</accession>